<proteinExistence type="predicted"/>
<dbReference type="InterPro" id="IPR007315">
    <property type="entry name" value="PIG-V/Gpi18"/>
</dbReference>
<reference evidence="11" key="1">
    <citation type="submission" date="2020-12" db="EMBL/GenBank/DDBJ databases">
        <title>Clostridium thailandense sp. nov., a novel acetogenic bacterium isolated from peat land soil in Thailand.</title>
        <authorList>
            <person name="Chaikitkaew S."/>
            <person name="Birkeland N.K."/>
        </authorList>
    </citation>
    <scope>NUCLEOTIDE SEQUENCE</scope>
    <source>
        <strain evidence="11">DSM 17425</strain>
    </source>
</reference>
<feature type="transmembrane region" description="Helical" evidence="10">
    <location>
        <begin position="12"/>
        <end position="34"/>
    </location>
</feature>
<feature type="transmembrane region" description="Helical" evidence="10">
    <location>
        <begin position="148"/>
        <end position="170"/>
    </location>
</feature>
<feature type="transmembrane region" description="Helical" evidence="10">
    <location>
        <begin position="329"/>
        <end position="347"/>
    </location>
</feature>
<comment type="pathway">
    <text evidence="2">Glycolipid biosynthesis; glycosylphosphatidylinositol-anchor biosynthesis.</text>
</comment>
<dbReference type="GO" id="GO:0006506">
    <property type="term" value="P:GPI anchor biosynthetic process"/>
    <property type="evidence" value="ECO:0007669"/>
    <property type="project" value="UniProtKB-KW"/>
</dbReference>
<evidence type="ECO:0008006" key="13">
    <source>
        <dbReference type="Google" id="ProtNLM"/>
    </source>
</evidence>
<keyword evidence="7" id="KW-0256">Endoplasmic reticulum</keyword>
<feature type="transmembrane region" description="Helical" evidence="10">
    <location>
        <begin position="300"/>
        <end position="322"/>
    </location>
</feature>
<evidence type="ECO:0000256" key="9">
    <source>
        <dbReference type="ARBA" id="ARBA00023136"/>
    </source>
</evidence>
<evidence type="ECO:0000313" key="11">
    <source>
        <dbReference type="EMBL" id="MBI6871593.1"/>
    </source>
</evidence>
<keyword evidence="12" id="KW-1185">Reference proteome</keyword>
<evidence type="ECO:0000256" key="6">
    <source>
        <dbReference type="ARBA" id="ARBA00022692"/>
    </source>
</evidence>
<dbReference type="PANTHER" id="PTHR12468">
    <property type="entry name" value="GPI MANNOSYLTRANSFERASE 2"/>
    <property type="match status" value="1"/>
</dbReference>
<dbReference type="GO" id="GO:0000009">
    <property type="term" value="F:alpha-1,6-mannosyltransferase activity"/>
    <property type="evidence" value="ECO:0007669"/>
    <property type="project" value="InterPro"/>
</dbReference>
<evidence type="ECO:0000256" key="7">
    <source>
        <dbReference type="ARBA" id="ARBA00022824"/>
    </source>
</evidence>
<keyword evidence="3" id="KW-0337">GPI-anchor biosynthesis</keyword>
<evidence type="ECO:0000256" key="10">
    <source>
        <dbReference type="SAM" id="Phobius"/>
    </source>
</evidence>
<sequence length="404" mass="46621">MKRNFTDNIILILKILVLIFISRLSLYILGFISINTFPMYDSAKSDITNTIKSPRLKRISVEDFNKFDSGFYFQIADIGYPKVTMSESNSATRISFFPLYPLLIRAMRILNISSSNLINALILSNGLLLFALFYIYKICELRRFSRSETYFTLALILCYPSSIFYSVPYTESLFLCLSAATLYYSMKGRYINASIFAGLSAITRFPGFVNVMYIFLMMLSEINNKKNVTDQLKKIFMCMVISIIPISIYFSYMKYLTGDFLAPLHDVNNWGRKLSIPFKSYVDYIFNPYFLSSGGWNNGIISFCIATAVLGVFILYAILYFRKLTIKEVILLIYGFLVITIPFSNAGSDLVSIPRYLMVSIPMYFYIVELCKKYEFIFLGYLFLFTIFNALTTIGYFNGYHFVV</sequence>
<feature type="transmembrane region" description="Helical" evidence="10">
    <location>
        <begin position="378"/>
        <end position="397"/>
    </location>
</feature>
<evidence type="ECO:0000313" key="12">
    <source>
        <dbReference type="Proteomes" id="UP000622687"/>
    </source>
</evidence>
<evidence type="ECO:0000256" key="8">
    <source>
        <dbReference type="ARBA" id="ARBA00022989"/>
    </source>
</evidence>
<keyword evidence="9 10" id="KW-0472">Membrane</keyword>
<accession>A0A934HQU9</accession>
<evidence type="ECO:0000256" key="5">
    <source>
        <dbReference type="ARBA" id="ARBA00022679"/>
    </source>
</evidence>
<feature type="transmembrane region" description="Helical" evidence="10">
    <location>
        <begin position="117"/>
        <end position="136"/>
    </location>
</feature>
<dbReference type="AlphaFoldDB" id="A0A934HQU9"/>
<dbReference type="GO" id="GO:0016020">
    <property type="term" value="C:membrane"/>
    <property type="evidence" value="ECO:0007669"/>
    <property type="project" value="GOC"/>
</dbReference>
<feature type="transmembrane region" description="Helical" evidence="10">
    <location>
        <begin position="190"/>
        <end position="215"/>
    </location>
</feature>
<organism evidence="11 12">
    <name type="scientific">Clostridium aciditolerans</name>
    <dbReference type="NCBI Taxonomy" id="339861"/>
    <lineage>
        <taxon>Bacteria</taxon>
        <taxon>Bacillati</taxon>
        <taxon>Bacillota</taxon>
        <taxon>Clostridia</taxon>
        <taxon>Eubacteriales</taxon>
        <taxon>Clostridiaceae</taxon>
        <taxon>Clostridium</taxon>
    </lineage>
</organism>
<evidence type="ECO:0000256" key="3">
    <source>
        <dbReference type="ARBA" id="ARBA00022502"/>
    </source>
</evidence>
<dbReference type="RefSeq" id="WP_211141035.1">
    <property type="nucleotide sequence ID" value="NZ_JAEEGB010000003.1"/>
</dbReference>
<keyword evidence="6 10" id="KW-0812">Transmembrane</keyword>
<dbReference type="PANTHER" id="PTHR12468:SF2">
    <property type="entry name" value="GPI MANNOSYLTRANSFERASE 2"/>
    <property type="match status" value="1"/>
</dbReference>
<keyword evidence="4" id="KW-0328">Glycosyltransferase</keyword>
<dbReference type="Proteomes" id="UP000622687">
    <property type="component" value="Unassembled WGS sequence"/>
</dbReference>
<comment type="subcellular location">
    <subcellularLocation>
        <location evidence="1">Endoplasmic reticulum membrane</location>
        <topology evidence="1">Multi-pass membrane protein</topology>
    </subcellularLocation>
</comment>
<feature type="transmembrane region" description="Helical" evidence="10">
    <location>
        <begin position="353"/>
        <end position="371"/>
    </location>
</feature>
<dbReference type="GO" id="GO:0004376">
    <property type="term" value="F:GPI mannosyltransferase activity"/>
    <property type="evidence" value="ECO:0007669"/>
    <property type="project" value="InterPro"/>
</dbReference>
<gene>
    <name evidence="11" type="ORF">I6U51_02585</name>
</gene>
<evidence type="ECO:0000256" key="2">
    <source>
        <dbReference type="ARBA" id="ARBA00004687"/>
    </source>
</evidence>
<name>A0A934HQU9_9CLOT</name>
<feature type="transmembrane region" description="Helical" evidence="10">
    <location>
        <begin position="235"/>
        <end position="252"/>
    </location>
</feature>
<comment type="caution">
    <text evidence="11">The sequence shown here is derived from an EMBL/GenBank/DDBJ whole genome shotgun (WGS) entry which is preliminary data.</text>
</comment>
<dbReference type="EMBL" id="JAEEGB010000003">
    <property type="protein sequence ID" value="MBI6871593.1"/>
    <property type="molecule type" value="Genomic_DNA"/>
</dbReference>
<keyword evidence="8 10" id="KW-1133">Transmembrane helix</keyword>
<dbReference type="GO" id="GO:0031501">
    <property type="term" value="C:mannosyltransferase complex"/>
    <property type="evidence" value="ECO:0007669"/>
    <property type="project" value="TreeGrafter"/>
</dbReference>
<dbReference type="Pfam" id="PF04188">
    <property type="entry name" value="Mannosyl_trans2"/>
    <property type="match status" value="1"/>
</dbReference>
<evidence type="ECO:0000256" key="1">
    <source>
        <dbReference type="ARBA" id="ARBA00004477"/>
    </source>
</evidence>
<keyword evidence="5" id="KW-0808">Transferase</keyword>
<evidence type="ECO:0000256" key="4">
    <source>
        <dbReference type="ARBA" id="ARBA00022676"/>
    </source>
</evidence>
<protein>
    <recommendedName>
        <fullName evidence="13">Integral membrane protein</fullName>
    </recommendedName>
</protein>